<keyword evidence="3" id="KW-1185">Reference proteome</keyword>
<protein>
    <submittedName>
        <fullName evidence="2">Uncharacterized protein</fullName>
    </submittedName>
</protein>
<feature type="transmembrane region" description="Helical" evidence="1">
    <location>
        <begin position="69"/>
        <end position="88"/>
    </location>
</feature>
<gene>
    <name evidence="2" type="ORF">SAMN05216565_1278</name>
</gene>
<feature type="transmembrane region" description="Helical" evidence="1">
    <location>
        <begin position="37"/>
        <end position="57"/>
    </location>
</feature>
<organism evidence="2 3">
    <name type="scientific">Litchfieldia salsa</name>
    <dbReference type="NCBI Taxonomy" id="930152"/>
    <lineage>
        <taxon>Bacteria</taxon>
        <taxon>Bacillati</taxon>
        <taxon>Bacillota</taxon>
        <taxon>Bacilli</taxon>
        <taxon>Bacillales</taxon>
        <taxon>Bacillaceae</taxon>
        <taxon>Litchfieldia</taxon>
    </lineage>
</organism>
<keyword evidence="1" id="KW-0812">Transmembrane</keyword>
<dbReference type="AlphaFoldDB" id="A0A1H0X2S4"/>
<dbReference type="STRING" id="930152.SAMN05216565_1278"/>
<name>A0A1H0X2S4_9BACI</name>
<evidence type="ECO:0000313" key="2">
    <source>
        <dbReference type="EMBL" id="SDP97267.1"/>
    </source>
</evidence>
<evidence type="ECO:0000313" key="3">
    <source>
        <dbReference type="Proteomes" id="UP000199159"/>
    </source>
</evidence>
<dbReference type="EMBL" id="FNJU01000027">
    <property type="protein sequence ID" value="SDP97267.1"/>
    <property type="molecule type" value="Genomic_DNA"/>
</dbReference>
<accession>A0A1H0X2S4</accession>
<dbReference type="Proteomes" id="UP000199159">
    <property type="component" value="Unassembled WGS sequence"/>
</dbReference>
<evidence type="ECO:0000256" key="1">
    <source>
        <dbReference type="SAM" id="Phobius"/>
    </source>
</evidence>
<keyword evidence="1" id="KW-0472">Membrane</keyword>
<reference evidence="3" key="1">
    <citation type="submission" date="2016-10" db="EMBL/GenBank/DDBJ databases">
        <authorList>
            <person name="Varghese N."/>
            <person name="Submissions S."/>
        </authorList>
    </citation>
    <scope>NUCLEOTIDE SEQUENCE [LARGE SCALE GENOMIC DNA]</scope>
    <source>
        <strain evidence="3">IBRC-M10078</strain>
    </source>
</reference>
<dbReference type="RefSeq" id="WP_090859942.1">
    <property type="nucleotide sequence ID" value="NZ_FNJU01000027.1"/>
</dbReference>
<dbReference type="OrthoDB" id="1707123at2"/>
<proteinExistence type="predicted"/>
<sequence>MRNWRVGTVSMGLSLILLGVILPISQMKGSQAFEPLLLWWPAILVVLGIEILLFLFVSKQENPVIKYDFLSILFVGVLGTVGITLTVLTSTGLLEQVQTVVGSEEVTFDLPELTEALSDDIKRVIIETGNQPVTVEGTTDKALHVFGTYRTALHQDDEPPITSVEEYTLMKTVGNTLYIYMKDPKMKTGPFSSYTNVTPTIVVPENLRLEVRGQNNEIDLHASSIGNHWLVDGAGEVDVHVNENTDMKLSATVRQELVNSNKVWDQVEEIKDEVNQYTQEYKGLLTLGTGTYHLSITNSDWVELHIPENMK</sequence>
<keyword evidence="1" id="KW-1133">Transmembrane helix</keyword>